<organism evidence="1 2">
    <name type="scientific">Gemmata palustris</name>
    <dbReference type="NCBI Taxonomy" id="2822762"/>
    <lineage>
        <taxon>Bacteria</taxon>
        <taxon>Pseudomonadati</taxon>
        <taxon>Planctomycetota</taxon>
        <taxon>Planctomycetia</taxon>
        <taxon>Gemmatales</taxon>
        <taxon>Gemmataceae</taxon>
        <taxon>Gemmata</taxon>
    </lineage>
</organism>
<dbReference type="EMBL" id="JAGKQQ010000001">
    <property type="protein sequence ID" value="MBP3956488.1"/>
    <property type="molecule type" value="Genomic_DNA"/>
</dbReference>
<comment type="caution">
    <text evidence="1">The sequence shown here is derived from an EMBL/GenBank/DDBJ whole genome shotgun (WGS) entry which is preliminary data.</text>
</comment>
<gene>
    <name evidence="1" type="ORF">J8F10_14500</name>
</gene>
<accession>A0ABS5BUD4</accession>
<proteinExistence type="predicted"/>
<protein>
    <recommendedName>
        <fullName evidence="3">Neutral/alkaline non-lysosomal ceramidase N-terminal domain-containing protein</fullName>
    </recommendedName>
</protein>
<evidence type="ECO:0000313" key="2">
    <source>
        <dbReference type="Proteomes" id="UP000676565"/>
    </source>
</evidence>
<evidence type="ECO:0008006" key="3">
    <source>
        <dbReference type="Google" id="ProtNLM"/>
    </source>
</evidence>
<dbReference type="Proteomes" id="UP000676565">
    <property type="component" value="Unassembled WGS sequence"/>
</dbReference>
<evidence type="ECO:0000313" key="1">
    <source>
        <dbReference type="EMBL" id="MBP3956488.1"/>
    </source>
</evidence>
<sequence length="519" mass="56300">MMRPVLLLYFAFGLPGCGELKPSTNSPAPIAPPPTLPEPAKAGALFAGVAKVEITNKKILPLNDPLFVKALVLKNGATTAVLITVDAVAIGEIGHIGNDYLGNVRARVQKELKIAPEYVTINASHCHGIVCADVGEKTFEAVKIATENMVPVNVGGGVGSESRVSENRRLKLKSGKEVDVRHAYALPPDEEVASVGPIDPQIGILRLDKKDGQTLAVVYNFACHPIMGVLGDGNTADIVGFASKVIEDNLRAGAVALFVQGCGGDINPVRYKDVHQPRHAEPLGDMLGLSALQAIRKITCRADAPLKVLNETIQLPRADHSERIEALIAEQARLVKSLQGTSLNFKTFLELAGKYNLSKEFPSYSSHLYLTEKAQGRSDLLKLDDTNRRNLRAYLSNIEVMEQITRVQTNLALLQKHQAANLAAGRKPLEVEMTALCVGDFILVTFPGELTVEIGLNVKKTSPHKSTFVAGYTNGYIYYTPTAQQLRNVGGAQEDSDCRLAPEWEQLFYAKVTELLKKL</sequence>
<name>A0ABS5BUD4_9BACT</name>
<reference evidence="1 2" key="1">
    <citation type="submission" date="2021-04" db="EMBL/GenBank/DDBJ databases">
        <authorList>
            <person name="Ivanova A."/>
        </authorList>
    </citation>
    <scope>NUCLEOTIDE SEQUENCE [LARGE SCALE GENOMIC DNA]</scope>
    <source>
        <strain evidence="1 2">G18</strain>
    </source>
</reference>
<dbReference type="RefSeq" id="WP_210654659.1">
    <property type="nucleotide sequence ID" value="NZ_JAGKQQ010000001.1"/>
</dbReference>
<keyword evidence="2" id="KW-1185">Reference proteome</keyword>